<sequence length="768" mass="85900">MQFAKDSKLLFVGEGDFSFITSLTEENWCTKVHIVASCLQEELTERATSNAEVLAERGVQVVLGVDATQLHFHPIIKHHKFTHIVFNFPHVGGKMRIDLNRKLLRGFFESAVYVLEECGQVLVTLCAGQGGVPLDPVVRRWDDSWQVVLMASYADFILRDFKNFDASRYSGYAATGYRSMEKGFHQKGAFTYIFEVKPLKLDGNIFDPQSTENIHIYDDNYIKVPTFLYNKIKKNIFSDKSTIIGYLSYVLQEHLATIIPVHHGGDLVFERNMQLSHCSVKENILSEEISLEIRNISKGFFPKMKKATLENLLVEKFCISHDGNSKRDTSVYAINLASMAKLYFDVDVDELWGDGQSVNIGDNDDQQASLLLQKNKSSDTWEGVDNFKKPAHIWDEKWKQKGKEFLKQLKENLNMDLEEKFTPLKRSKTKSEAKQGHHFVDYRRVKTLGGDGGDGCISFLSSFKKEKAGPDGADGGNGGHVVFKATQKMRSLNHLDAYIKGDSGDPGRNKDCLGKNSEDKIIEVPIGTVFKTSGKIVASLEEDGSMFVAARGGAGGKGNAFFTTDVDQAPRIAEFGGKGEVFDYEVELRTMADVGLSTLLRAVSRARPKVASYPFTTLNPHVGMVHYADHHQLAVADIPGLIEGAHKNRGLGITFLRHIERCGCLLYVIDTSQPRPWEQLEVLMYELEQYQAGLSTRPHAIVANKMDLPEAQENLKELATHVDLPLVPVSAKMGDQLVPLLALLRLLVDYQHEHMPSPNILGLNLEGL</sequence>
<dbReference type="PROSITE" id="PS51883">
    <property type="entry name" value="OBG"/>
    <property type="match status" value="1"/>
</dbReference>
<dbReference type="Pfam" id="PF01926">
    <property type="entry name" value="MMR_HSR1"/>
    <property type="match status" value="1"/>
</dbReference>
<dbReference type="PANTHER" id="PTHR11702:SF31">
    <property type="entry name" value="MITOCHONDRIAL RIBOSOME-ASSOCIATED GTPASE 2"/>
    <property type="match status" value="1"/>
</dbReference>
<protein>
    <submittedName>
        <fullName evidence="7">Mitochondrial ribosome-associated GTPase 2-like</fullName>
    </submittedName>
</protein>
<evidence type="ECO:0000256" key="1">
    <source>
        <dbReference type="ARBA" id="ARBA00007699"/>
    </source>
</evidence>
<keyword evidence="4" id="KW-0342">GTP-binding</keyword>
<dbReference type="GO" id="GO:0003924">
    <property type="term" value="F:GTPase activity"/>
    <property type="evidence" value="ECO:0007669"/>
    <property type="project" value="InterPro"/>
</dbReference>
<dbReference type="GO" id="GO:0005525">
    <property type="term" value="F:GTP binding"/>
    <property type="evidence" value="ECO:0007669"/>
    <property type="project" value="UniProtKB-KW"/>
</dbReference>
<comment type="caution">
    <text evidence="7">The sequence shown here is derived from an EMBL/GenBank/DDBJ whole genome shotgun (WGS) entry which is preliminary data.</text>
</comment>
<dbReference type="PANTHER" id="PTHR11702">
    <property type="entry name" value="DEVELOPMENTALLY REGULATED GTP-BINDING PROTEIN-RELATED"/>
    <property type="match status" value="1"/>
</dbReference>
<dbReference type="GO" id="GO:0005739">
    <property type="term" value="C:mitochondrion"/>
    <property type="evidence" value="ECO:0007669"/>
    <property type="project" value="TreeGrafter"/>
</dbReference>
<gene>
    <name evidence="7" type="primary">MTG2-L</name>
    <name evidence="7" type="ORF">Hamer_G002123</name>
</gene>
<dbReference type="InterPro" id="IPR019446">
    <property type="entry name" value="BMT5-like"/>
</dbReference>
<comment type="similarity">
    <text evidence="1">Belongs to the TRAFAC class OBG-HflX-like GTPase superfamily. OBG GTPase family.</text>
</comment>
<evidence type="ECO:0000256" key="3">
    <source>
        <dbReference type="ARBA" id="ARBA00022741"/>
    </source>
</evidence>
<feature type="domain" description="Obg" evidence="6">
    <location>
        <begin position="437"/>
        <end position="591"/>
    </location>
</feature>
<evidence type="ECO:0000259" key="5">
    <source>
        <dbReference type="PROSITE" id="PS51710"/>
    </source>
</evidence>
<dbReference type="InterPro" id="IPR014100">
    <property type="entry name" value="GTP-bd_Obg/CgtA"/>
</dbReference>
<dbReference type="Gene3D" id="3.40.50.300">
    <property type="entry name" value="P-loop containing nucleotide triphosphate hydrolases"/>
    <property type="match status" value="1"/>
</dbReference>
<dbReference type="GO" id="GO:0070475">
    <property type="term" value="P:rRNA base methylation"/>
    <property type="evidence" value="ECO:0007669"/>
    <property type="project" value="InterPro"/>
</dbReference>
<dbReference type="GO" id="GO:0000287">
    <property type="term" value="F:magnesium ion binding"/>
    <property type="evidence" value="ECO:0007669"/>
    <property type="project" value="InterPro"/>
</dbReference>
<evidence type="ECO:0000313" key="7">
    <source>
        <dbReference type="EMBL" id="KAG7163060.1"/>
    </source>
</evidence>
<dbReference type="PROSITE" id="PS51710">
    <property type="entry name" value="G_OBG"/>
    <property type="match status" value="1"/>
</dbReference>
<dbReference type="InterPro" id="IPR006073">
    <property type="entry name" value="GTP-bd"/>
</dbReference>
<dbReference type="InterPro" id="IPR006169">
    <property type="entry name" value="GTP1_OBG_dom"/>
</dbReference>
<dbReference type="PRINTS" id="PR00326">
    <property type="entry name" value="GTP1OBG"/>
</dbReference>
<dbReference type="EMBL" id="JAHLQT010026502">
    <property type="protein sequence ID" value="KAG7163060.1"/>
    <property type="molecule type" value="Genomic_DNA"/>
</dbReference>
<evidence type="ECO:0000313" key="8">
    <source>
        <dbReference type="Proteomes" id="UP000747542"/>
    </source>
</evidence>
<dbReference type="InterPro" id="IPR027417">
    <property type="entry name" value="P-loop_NTPase"/>
</dbReference>
<dbReference type="CDD" id="cd01898">
    <property type="entry name" value="Obg"/>
    <property type="match status" value="1"/>
</dbReference>
<keyword evidence="3" id="KW-0547">Nucleotide-binding</keyword>
<organism evidence="7 8">
    <name type="scientific">Homarus americanus</name>
    <name type="common">American lobster</name>
    <dbReference type="NCBI Taxonomy" id="6706"/>
    <lineage>
        <taxon>Eukaryota</taxon>
        <taxon>Metazoa</taxon>
        <taxon>Ecdysozoa</taxon>
        <taxon>Arthropoda</taxon>
        <taxon>Crustacea</taxon>
        <taxon>Multicrustacea</taxon>
        <taxon>Malacostraca</taxon>
        <taxon>Eumalacostraca</taxon>
        <taxon>Eucarida</taxon>
        <taxon>Decapoda</taxon>
        <taxon>Pleocyemata</taxon>
        <taxon>Astacidea</taxon>
        <taxon>Nephropoidea</taxon>
        <taxon>Nephropidae</taxon>
        <taxon>Homarus</taxon>
    </lineage>
</organism>
<dbReference type="SUPFAM" id="SSF82051">
    <property type="entry name" value="Obg GTP-binding protein N-terminal domain"/>
    <property type="match status" value="1"/>
</dbReference>
<keyword evidence="8" id="KW-1185">Reference proteome</keyword>
<dbReference type="NCBIfam" id="TIGR02729">
    <property type="entry name" value="Obg_CgtA"/>
    <property type="match status" value="1"/>
</dbReference>
<dbReference type="SUPFAM" id="SSF52540">
    <property type="entry name" value="P-loop containing nucleoside triphosphate hydrolases"/>
    <property type="match status" value="1"/>
</dbReference>
<name>A0A8J5JX10_HOMAM</name>
<dbReference type="Proteomes" id="UP000747542">
    <property type="component" value="Unassembled WGS sequence"/>
</dbReference>
<dbReference type="InterPro" id="IPR045086">
    <property type="entry name" value="OBG_GTPase"/>
</dbReference>
<reference evidence="7" key="1">
    <citation type="journal article" date="2021" name="Sci. Adv.">
        <title>The American lobster genome reveals insights on longevity, neural, and immune adaptations.</title>
        <authorList>
            <person name="Polinski J.M."/>
            <person name="Zimin A.V."/>
            <person name="Clark K.F."/>
            <person name="Kohn A.B."/>
            <person name="Sadowski N."/>
            <person name="Timp W."/>
            <person name="Ptitsyn A."/>
            <person name="Khanna P."/>
            <person name="Romanova D.Y."/>
            <person name="Williams P."/>
            <person name="Greenwood S.J."/>
            <person name="Moroz L.L."/>
            <person name="Walt D.R."/>
            <person name="Bodnar A.G."/>
        </authorList>
    </citation>
    <scope>NUCLEOTIDE SEQUENCE</scope>
    <source>
        <strain evidence="7">GMGI-L3</strain>
    </source>
</reference>
<evidence type="ECO:0000259" key="6">
    <source>
        <dbReference type="PROSITE" id="PS51883"/>
    </source>
</evidence>
<dbReference type="FunFam" id="2.70.210.12:FF:000001">
    <property type="entry name" value="GTPase Obg"/>
    <property type="match status" value="1"/>
</dbReference>
<dbReference type="AlphaFoldDB" id="A0A8J5JX10"/>
<accession>A0A8J5JX10</accession>
<evidence type="ECO:0000256" key="2">
    <source>
        <dbReference type="ARBA" id="ARBA00022517"/>
    </source>
</evidence>
<dbReference type="GO" id="GO:0070042">
    <property type="term" value="F:rRNA (uridine-N3-)-methyltransferase activity"/>
    <property type="evidence" value="ECO:0007669"/>
    <property type="project" value="InterPro"/>
</dbReference>
<dbReference type="Pfam" id="PF10354">
    <property type="entry name" value="BMT5-like"/>
    <property type="match status" value="1"/>
</dbReference>
<dbReference type="Pfam" id="PF01018">
    <property type="entry name" value="GTP1_OBG"/>
    <property type="match status" value="1"/>
</dbReference>
<proteinExistence type="inferred from homology"/>
<evidence type="ECO:0000256" key="4">
    <source>
        <dbReference type="ARBA" id="ARBA00023134"/>
    </source>
</evidence>
<keyword evidence="2" id="KW-0690">Ribosome biogenesis</keyword>
<feature type="domain" description="OBG-type G" evidence="5">
    <location>
        <begin position="584"/>
        <end position="749"/>
    </location>
</feature>
<dbReference type="InterPro" id="IPR031167">
    <property type="entry name" value="G_OBG"/>
</dbReference>
<dbReference type="Gene3D" id="2.70.210.12">
    <property type="entry name" value="GTP1/OBG domain"/>
    <property type="match status" value="1"/>
</dbReference>
<dbReference type="InterPro" id="IPR036726">
    <property type="entry name" value="GTP1_OBG_dom_sf"/>
</dbReference>